<dbReference type="PANTHER" id="PTHR31048">
    <property type="entry name" value="OS03G0233200 PROTEIN"/>
    <property type="match status" value="1"/>
</dbReference>
<evidence type="ECO:0000256" key="1">
    <source>
        <dbReference type="SAM" id="MobiDB-lite"/>
    </source>
</evidence>
<name>A0A6A7C1K4_9PEZI</name>
<protein>
    <submittedName>
        <fullName evidence="2">Osmotin, thaumatin-like protein</fullName>
    </submittedName>
</protein>
<sequence length="381" mass="40695">MPASTSTKPSTWRPSTLTKPTASPATVEVKPSMLSNTESTRTLLPKLLTTLLALATCLGLASAEHHMKRQPTLEARQSVNTVPLTINNQCPSTVWVGVYTTGNDVDLNTGFALDAQQTRAFNVPTHWQGRVWGRTNCTFGSMNSVGGYGEACVTGDCGGVLDCKTPGNPPATLAEFTMNGSDSQTFYDISLVDGYNLPMAIIMDPNGVPALEKINLASTNPSCVASIGDFGPMDWNPYASGQSFLGTTLTNPLPFVKTLTAALVAAWCPWDLQSSMPEGPANGVFRYPDMSVLRPAFDPCVSACYKHRTDEYCCTGEHNLPSTCSASYYSKAAKTVCPDAYSFAFDDTTSTFITPAGGGYEVRFCPGGFSTDILKDTKGKP</sequence>
<evidence type="ECO:0000313" key="3">
    <source>
        <dbReference type="Proteomes" id="UP000799421"/>
    </source>
</evidence>
<dbReference type="SUPFAM" id="SSF49870">
    <property type="entry name" value="Osmotin, thaumatin-like protein"/>
    <property type="match status" value="1"/>
</dbReference>
<feature type="region of interest" description="Disordered" evidence="1">
    <location>
        <begin position="1"/>
        <end position="27"/>
    </location>
</feature>
<dbReference type="PROSITE" id="PS51367">
    <property type="entry name" value="THAUMATIN_2"/>
    <property type="match status" value="1"/>
</dbReference>
<feature type="non-terminal residue" evidence="2">
    <location>
        <position position="381"/>
    </location>
</feature>
<dbReference type="EMBL" id="MU005973">
    <property type="protein sequence ID" value="KAF2861354.1"/>
    <property type="molecule type" value="Genomic_DNA"/>
</dbReference>
<reference evidence="2" key="1">
    <citation type="journal article" date="2020" name="Stud. Mycol.">
        <title>101 Dothideomycetes genomes: a test case for predicting lifestyles and emergence of pathogens.</title>
        <authorList>
            <person name="Haridas S."/>
            <person name="Albert R."/>
            <person name="Binder M."/>
            <person name="Bloem J."/>
            <person name="Labutti K."/>
            <person name="Salamov A."/>
            <person name="Andreopoulos B."/>
            <person name="Baker S."/>
            <person name="Barry K."/>
            <person name="Bills G."/>
            <person name="Bluhm B."/>
            <person name="Cannon C."/>
            <person name="Castanera R."/>
            <person name="Culley D."/>
            <person name="Daum C."/>
            <person name="Ezra D."/>
            <person name="Gonzalez J."/>
            <person name="Henrissat B."/>
            <person name="Kuo A."/>
            <person name="Liang C."/>
            <person name="Lipzen A."/>
            <person name="Lutzoni F."/>
            <person name="Magnuson J."/>
            <person name="Mondo S."/>
            <person name="Nolan M."/>
            <person name="Ohm R."/>
            <person name="Pangilinan J."/>
            <person name="Park H.-J."/>
            <person name="Ramirez L."/>
            <person name="Alfaro M."/>
            <person name="Sun H."/>
            <person name="Tritt A."/>
            <person name="Yoshinaga Y."/>
            <person name="Zwiers L.-H."/>
            <person name="Turgeon B."/>
            <person name="Goodwin S."/>
            <person name="Spatafora J."/>
            <person name="Crous P."/>
            <person name="Grigoriev I."/>
        </authorList>
    </citation>
    <scope>NUCLEOTIDE SEQUENCE</scope>
    <source>
        <strain evidence="2">CBS 480.64</strain>
    </source>
</reference>
<dbReference type="OrthoDB" id="430315at2759"/>
<dbReference type="Proteomes" id="UP000799421">
    <property type="component" value="Unassembled WGS sequence"/>
</dbReference>
<gene>
    <name evidence="2" type="ORF">K470DRAFT_299293</name>
</gene>
<organism evidence="2 3">
    <name type="scientific">Piedraia hortae CBS 480.64</name>
    <dbReference type="NCBI Taxonomy" id="1314780"/>
    <lineage>
        <taxon>Eukaryota</taxon>
        <taxon>Fungi</taxon>
        <taxon>Dikarya</taxon>
        <taxon>Ascomycota</taxon>
        <taxon>Pezizomycotina</taxon>
        <taxon>Dothideomycetes</taxon>
        <taxon>Dothideomycetidae</taxon>
        <taxon>Capnodiales</taxon>
        <taxon>Piedraiaceae</taxon>
        <taxon>Piedraia</taxon>
    </lineage>
</organism>
<dbReference type="PRINTS" id="PR00347">
    <property type="entry name" value="THAUMATIN"/>
</dbReference>
<proteinExistence type="predicted"/>
<evidence type="ECO:0000313" key="2">
    <source>
        <dbReference type="EMBL" id="KAF2861354.1"/>
    </source>
</evidence>
<dbReference type="Gene3D" id="2.60.110.10">
    <property type="entry name" value="Thaumatin"/>
    <property type="match status" value="1"/>
</dbReference>
<dbReference type="Pfam" id="PF00314">
    <property type="entry name" value="Thaumatin"/>
    <property type="match status" value="1"/>
</dbReference>
<keyword evidence="3" id="KW-1185">Reference proteome</keyword>
<accession>A0A6A7C1K4</accession>
<dbReference type="InterPro" id="IPR037176">
    <property type="entry name" value="Osmotin/thaumatin-like_sf"/>
</dbReference>
<dbReference type="AlphaFoldDB" id="A0A6A7C1K4"/>
<feature type="compositionally biased region" description="Polar residues" evidence="1">
    <location>
        <begin position="1"/>
        <end position="24"/>
    </location>
</feature>
<dbReference type="InterPro" id="IPR001938">
    <property type="entry name" value="Thaumatin"/>
</dbReference>
<dbReference type="SMART" id="SM00205">
    <property type="entry name" value="THN"/>
    <property type="match status" value="1"/>
</dbReference>